<dbReference type="GeneID" id="20207407"/>
<dbReference type="eggNOG" id="KOG3386">
    <property type="taxonomic scope" value="Eukaryota"/>
</dbReference>
<keyword evidence="2 5" id="KW-0812">Transmembrane</keyword>
<dbReference type="PANTHER" id="PTHR12483:SF27">
    <property type="entry name" value="COPPER TRANSPORT PROTEIN CTR1"/>
    <property type="match status" value="1"/>
</dbReference>
<evidence type="ECO:0000256" key="3">
    <source>
        <dbReference type="ARBA" id="ARBA00022989"/>
    </source>
</evidence>
<evidence type="ECO:0000256" key="4">
    <source>
        <dbReference type="ARBA" id="ARBA00023136"/>
    </source>
</evidence>
<dbReference type="EnsemblMetazoa" id="HelroT179678">
    <property type="protein sequence ID" value="HelroP179678"/>
    <property type="gene ID" value="HelroG179678"/>
</dbReference>
<keyword evidence="5" id="KW-0813">Transport</keyword>
<dbReference type="InterPro" id="IPR007274">
    <property type="entry name" value="Cop_transporter"/>
</dbReference>
<protein>
    <recommendedName>
        <fullName evidence="5">Copper transport protein</fullName>
    </recommendedName>
</protein>
<keyword evidence="8" id="KW-1185">Reference proteome</keyword>
<evidence type="ECO:0000313" key="7">
    <source>
        <dbReference type="EnsemblMetazoa" id="HelroP179678"/>
    </source>
</evidence>
<evidence type="ECO:0000256" key="5">
    <source>
        <dbReference type="RuleBase" id="RU367022"/>
    </source>
</evidence>
<reference evidence="8" key="1">
    <citation type="submission" date="2012-12" db="EMBL/GenBank/DDBJ databases">
        <authorList>
            <person name="Hellsten U."/>
            <person name="Grimwood J."/>
            <person name="Chapman J.A."/>
            <person name="Shapiro H."/>
            <person name="Aerts A."/>
            <person name="Otillar R.P."/>
            <person name="Terry A.Y."/>
            <person name="Boore J.L."/>
            <person name="Simakov O."/>
            <person name="Marletaz F."/>
            <person name="Cho S.-J."/>
            <person name="Edsinger-Gonzales E."/>
            <person name="Havlak P."/>
            <person name="Kuo D.-H."/>
            <person name="Larsson T."/>
            <person name="Lv J."/>
            <person name="Arendt D."/>
            <person name="Savage R."/>
            <person name="Osoegawa K."/>
            <person name="de Jong P."/>
            <person name="Lindberg D.R."/>
            <person name="Seaver E.C."/>
            <person name="Weisblat D.A."/>
            <person name="Putnam N.H."/>
            <person name="Grigoriev I.V."/>
            <person name="Rokhsar D.S."/>
        </authorList>
    </citation>
    <scope>NUCLEOTIDE SEQUENCE</scope>
</reference>
<sequence length="155" mass="18038">MELYGEVNYDEMLNYFHTRLRNVILFQGWETYNAPDVVLACVFAFVVAIIFEVVQSVKECYAKKCYKWKLIERTERFKDESNDYGGVDRAQTESTKACSSPFTRSNLIKTILYTIHSSLGILIMLIYMTFNTYLCLAIILGKAVGFFFLNDTDFY</sequence>
<evidence type="ECO:0000256" key="1">
    <source>
        <dbReference type="ARBA" id="ARBA00004141"/>
    </source>
</evidence>
<comment type="similarity">
    <text evidence="5">Belongs to the copper transporter (Ctr) (TC 1.A.56) family. SLC31A subfamily.</text>
</comment>
<dbReference type="GO" id="GO:0005886">
    <property type="term" value="C:plasma membrane"/>
    <property type="evidence" value="ECO:0000318"/>
    <property type="project" value="GO_Central"/>
</dbReference>
<evidence type="ECO:0000313" key="8">
    <source>
        <dbReference type="Proteomes" id="UP000015101"/>
    </source>
</evidence>
<keyword evidence="5" id="KW-0187">Copper transport</keyword>
<keyword evidence="5" id="KW-0406">Ion transport</keyword>
<dbReference type="CTD" id="20207407"/>
<dbReference type="PANTHER" id="PTHR12483">
    <property type="entry name" value="SOLUTE CARRIER FAMILY 31 COPPER TRANSPORTERS"/>
    <property type="match status" value="1"/>
</dbReference>
<reference evidence="7" key="3">
    <citation type="submission" date="2015-06" db="UniProtKB">
        <authorList>
            <consortium name="EnsemblMetazoa"/>
        </authorList>
    </citation>
    <scope>IDENTIFICATION</scope>
</reference>
<accession>T1FF08</accession>
<dbReference type="RefSeq" id="XP_009026748.1">
    <property type="nucleotide sequence ID" value="XM_009028500.1"/>
</dbReference>
<name>T1FF08_HELRO</name>
<keyword evidence="4 5" id="KW-0472">Membrane</keyword>
<organism evidence="7 8">
    <name type="scientific">Helobdella robusta</name>
    <name type="common">Californian leech</name>
    <dbReference type="NCBI Taxonomy" id="6412"/>
    <lineage>
        <taxon>Eukaryota</taxon>
        <taxon>Metazoa</taxon>
        <taxon>Spiralia</taxon>
        <taxon>Lophotrochozoa</taxon>
        <taxon>Annelida</taxon>
        <taxon>Clitellata</taxon>
        <taxon>Hirudinea</taxon>
        <taxon>Rhynchobdellida</taxon>
        <taxon>Glossiphoniidae</taxon>
        <taxon>Helobdella</taxon>
    </lineage>
</organism>
<dbReference type="HOGENOM" id="CLU_079690_2_3_1"/>
<dbReference type="EMBL" id="AMQM01006913">
    <property type="status" value="NOT_ANNOTATED_CDS"/>
    <property type="molecule type" value="Genomic_DNA"/>
</dbReference>
<keyword evidence="5" id="KW-0186">Copper</keyword>
<evidence type="ECO:0000313" key="6">
    <source>
        <dbReference type="EMBL" id="ESN95093.1"/>
    </source>
</evidence>
<keyword evidence="3 5" id="KW-1133">Transmembrane helix</keyword>
<reference evidence="6 8" key="2">
    <citation type="journal article" date="2013" name="Nature">
        <title>Insights into bilaterian evolution from three spiralian genomes.</title>
        <authorList>
            <person name="Simakov O."/>
            <person name="Marletaz F."/>
            <person name="Cho S.J."/>
            <person name="Edsinger-Gonzales E."/>
            <person name="Havlak P."/>
            <person name="Hellsten U."/>
            <person name="Kuo D.H."/>
            <person name="Larsson T."/>
            <person name="Lv J."/>
            <person name="Arendt D."/>
            <person name="Savage R."/>
            <person name="Osoegawa K."/>
            <person name="de Jong P."/>
            <person name="Grimwood J."/>
            <person name="Chapman J.A."/>
            <person name="Shapiro H."/>
            <person name="Aerts A."/>
            <person name="Otillar R.P."/>
            <person name="Terry A.Y."/>
            <person name="Boore J.L."/>
            <person name="Grigoriev I.V."/>
            <person name="Lindberg D.R."/>
            <person name="Seaver E.C."/>
            <person name="Weisblat D.A."/>
            <person name="Putnam N.H."/>
            <person name="Rokhsar D.S."/>
        </authorList>
    </citation>
    <scope>NUCLEOTIDE SEQUENCE</scope>
</reference>
<proteinExistence type="inferred from homology"/>
<evidence type="ECO:0000256" key="2">
    <source>
        <dbReference type="ARBA" id="ARBA00022692"/>
    </source>
</evidence>
<feature type="transmembrane region" description="Helical" evidence="5">
    <location>
        <begin position="37"/>
        <end position="54"/>
    </location>
</feature>
<dbReference type="Proteomes" id="UP000015101">
    <property type="component" value="Unassembled WGS sequence"/>
</dbReference>
<dbReference type="OrthoDB" id="161814at2759"/>
<feature type="transmembrane region" description="Helical" evidence="5">
    <location>
        <begin position="119"/>
        <end position="149"/>
    </location>
</feature>
<comment type="subcellular location">
    <subcellularLocation>
        <location evidence="1 5">Membrane</location>
        <topology evidence="1 5">Multi-pass membrane protein</topology>
    </subcellularLocation>
</comment>
<dbReference type="EMBL" id="KB097542">
    <property type="protein sequence ID" value="ESN95093.1"/>
    <property type="molecule type" value="Genomic_DNA"/>
</dbReference>
<dbReference type="Pfam" id="PF04145">
    <property type="entry name" value="Ctr"/>
    <property type="match status" value="1"/>
</dbReference>
<gene>
    <name evidence="7" type="primary">20207407</name>
    <name evidence="6" type="ORF">HELRODRAFT_179678</name>
</gene>
<dbReference type="AlphaFoldDB" id="T1FF08"/>
<dbReference type="GO" id="GO:0005375">
    <property type="term" value="F:copper ion transmembrane transporter activity"/>
    <property type="evidence" value="ECO:0000318"/>
    <property type="project" value="GO_Central"/>
</dbReference>
<dbReference type="InParanoid" id="T1FF08"/>
<dbReference type="KEGG" id="hro:HELRODRAFT_179678"/>